<dbReference type="GO" id="GO:0070034">
    <property type="term" value="F:telomerase RNA binding"/>
    <property type="evidence" value="ECO:0007669"/>
    <property type="project" value="TreeGrafter"/>
</dbReference>
<dbReference type="EMBL" id="VXAR01013552">
    <property type="protein sequence ID" value="NXK83702.1"/>
    <property type="molecule type" value="Genomic_DNA"/>
</dbReference>
<evidence type="ECO:0000256" key="3">
    <source>
        <dbReference type="SAM" id="SignalP"/>
    </source>
</evidence>
<dbReference type="GO" id="GO:0042162">
    <property type="term" value="F:telomeric DNA binding"/>
    <property type="evidence" value="ECO:0007669"/>
    <property type="project" value="TreeGrafter"/>
</dbReference>
<keyword evidence="3" id="KW-0732">Signal</keyword>
<accession>A0A7L0MSW4</accession>
<feature type="non-terminal residue" evidence="5">
    <location>
        <position position="224"/>
    </location>
</feature>
<dbReference type="InterPro" id="IPR045153">
    <property type="entry name" value="Est1/Ebs1-like"/>
</dbReference>
<dbReference type="AlphaFoldDB" id="A0A7L0MSW4"/>
<dbReference type="GO" id="GO:0000184">
    <property type="term" value="P:nuclear-transcribed mRNA catabolic process, nonsense-mediated decay"/>
    <property type="evidence" value="ECO:0007669"/>
    <property type="project" value="TreeGrafter"/>
</dbReference>
<dbReference type="FunFam" id="3.40.50.1010:FF:000139">
    <property type="match status" value="1"/>
</dbReference>
<dbReference type="Gene3D" id="3.40.50.1010">
    <property type="entry name" value="5'-nuclease"/>
    <property type="match status" value="1"/>
</dbReference>
<evidence type="ECO:0000313" key="6">
    <source>
        <dbReference type="Proteomes" id="UP000531168"/>
    </source>
</evidence>
<dbReference type="Pfam" id="PF13638">
    <property type="entry name" value="PIN_4"/>
    <property type="match status" value="1"/>
</dbReference>
<dbReference type="PANTHER" id="PTHR15696:SF7">
    <property type="entry name" value="NONSENSE-MEDIATED MRNA DECAY FACTOR"/>
    <property type="match status" value="1"/>
</dbReference>
<feature type="signal peptide" evidence="3">
    <location>
        <begin position="1"/>
        <end position="23"/>
    </location>
</feature>
<evidence type="ECO:0000313" key="5">
    <source>
        <dbReference type="EMBL" id="NXK83702.1"/>
    </source>
</evidence>
<feature type="region of interest" description="Disordered" evidence="2">
    <location>
        <begin position="94"/>
        <end position="123"/>
    </location>
</feature>
<evidence type="ECO:0000256" key="2">
    <source>
        <dbReference type="SAM" id="MobiDB-lite"/>
    </source>
</evidence>
<feature type="chain" id="PRO_5029616827" evidence="3">
    <location>
        <begin position="24"/>
        <end position="224"/>
    </location>
</feature>
<protein>
    <submittedName>
        <fullName evidence="5">SMG5 protein</fullName>
    </submittedName>
</protein>
<gene>
    <name evidence="5" type="primary">Smg5_1</name>
    <name evidence="5" type="ORF">AMAGUI_R01284</name>
</gene>
<sequence>QSSQSLWNRLSVLLNLLPSAAELQDSGLALGHEVRDILSGAELPDLKANLLLPEDVALRNLPPLRSAHKRFNFEQDRPILTPLEEVNWAPSCPGSTPSWASSSAPPRPSRMGSCSRPRPSSTWGPLRWWQAAEEARRNRLMRDMAQLRLQLEGSQLEGSLQQPRAQAAMSPYLVPDTQALCQHLALIKHLATSGRFIIIIPRTVIDGLDFLKKENAGARDSIRY</sequence>
<keyword evidence="1" id="KW-0175">Coiled coil</keyword>
<name>A0A7L0MSW4_9PSIT</name>
<dbReference type="Proteomes" id="UP000531168">
    <property type="component" value="Unassembled WGS sequence"/>
</dbReference>
<feature type="non-terminal residue" evidence="5">
    <location>
        <position position="1"/>
    </location>
</feature>
<organism evidence="5 6">
    <name type="scientific">Amazona guildingii</name>
    <dbReference type="NCBI Taxonomy" id="175529"/>
    <lineage>
        <taxon>Eukaryota</taxon>
        <taxon>Metazoa</taxon>
        <taxon>Chordata</taxon>
        <taxon>Craniata</taxon>
        <taxon>Vertebrata</taxon>
        <taxon>Euteleostomi</taxon>
        <taxon>Archelosauria</taxon>
        <taxon>Archosauria</taxon>
        <taxon>Dinosauria</taxon>
        <taxon>Saurischia</taxon>
        <taxon>Theropoda</taxon>
        <taxon>Coelurosauria</taxon>
        <taxon>Aves</taxon>
        <taxon>Neognathae</taxon>
        <taxon>Neoaves</taxon>
        <taxon>Telluraves</taxon>
        <taxon>Australaves</taxon>
        <taxon>Psittaciformes</taxon>
        <taxon>Psittacidae</taxon>
        <taxon>Amazona</taxon>
    </lineage>
</organism>
<proteinExistence type="predicted"/>
<keyword evidence="6" id="KW-1185">Reference proteome</keyword>
<evidence type="ECO:0000259" key="4">
    <source>
        <dbReference type="Pfam" id="PF13638"/>
    </source>
</evidence>
<feature type="coiled-coil region" evidence="1">
    <location>
        <begin position="130"/>
        <end position="157"/>
    </location>
</feature>
<feature type="compositionally biased region" description="Low complexity" evidence="2">
    <location>
        <begin position="94"/>
        <end position="113"/>
    </location>
</feature>
<dbReference type="GO" id="GO:0005697">
    <property type="term" value="C:telomerase holoenzyme complex"/>
    <property type="evidence" value="ECO:0007669"/>
    <property type="project" value="TreeGrafter"/>
</dbReference>
<dbReference type="SUPFAM" id="SSF48452">
    <property type="entry name" value="TPR-like"/>
    <property type="match status" value="1"/>
</dbReference>
<feature type="domain" description="PIN" evidence="4">
    <location>
        <begin position="173"/>
        <end position="216"/>
    </location>
</feature>
<dbReference type="InterPro" id="IPR002716">
    <property type="entry name" value="PIN_dom"/>
</dbReference>
<reference evidence="5 6" key="1">
    <citation type="submission" date="2019-09" db="EMBL/GenBank/DDBJ databases">
        <title>Bird 10,000 Genomes (B10K) Project - Family phase.</title>
        <authorList>
            <person name="Zhang G."/>
        </authorList>
    </citation>
    <scope>NUCLEOTIDE SEQUENCE [LARGE SCALE GENOMIC DNA]</scope>
    <source>
        <strain evidence="5">B10K-DU-001-46</strain>
        <tissue evidence="5">Muscle</tissue>
    </source>
</reference>
<dbReference type="InterPro" id="IPR011990">
    <property type="entry name" value="TPR-like_helical_dom_sf"/>
</dbReference>
<dbReference type="PANTHER" id="PTHR15696">
    <property type="entry name" value="SMG-7 SUPPRESSOR WITH MORPHOLOGICAL EFFECT ON GENITALIA PROTEIN 7"/>
    <property type="match status" value="1"/>
</dbReference>
<evidence type="ECO:0000256" key="1">
    <source>
        <dbReference type="SAM" id="Coils"/>
    </source>
</evidence>
<comment type="caution">
    <text evidence="5">The sequence shown here is derived from an EMBL/GenBank/DDBJ whole genome shotgun (WGS) entry which is preliminary data.</text>
</comment>